<comment type="caution">
    <text evidence="1">The sequence shown here is derived from an EMBL/GenBank/DDBJ whole genome shotgun (WGS) entry which is preliminary data.</text>
</comment>
<protein>
    <submittedName>
        <fullName evidence="1">Uncharacterized protein</fullName>
    </submittedName>
</protein>
<proteinExistence type="predicted"/>
<evidence type="ECO:0000313" key="2">
    <source>
        <dbReference type="Proteomes" id="UP000192247"/>
    </source>
</evidence>
<gene>
    <name evidence="1" type="ORF">BIW11_04812</name>
</gene>
<keyword evidence="2" id="KW-1185">Reference proteome</keyword>
<organism evidence="1 2">
    <name type="scientific">Tropilaelaps mercedesae</name>
    <dbReference type="NCBI Taxonomy" id="418985"/>
    <lineage>
        <taxon>Eukaryota</taxon>
        <taxon>Metazoa</taxon>
        <taxon>Ecdysozoa</taxon>
        <taxon>Arthropoda</taxon>
        <taxon>Chelicerata</taxon>
        <taxon>Arachnida</taxon>
        <taxon>Acari</taxon>
        <taxon>Parasitiformes</taxon>
        <taxon>Mesostigmata</taxon>
        <taxon>Gamasina</taxon>
        <taxon>Dermanyssoidea</taxon>
        <taxon>Laelapidae</taxon>
        <taxon>Tropilaelaps</taxon>
    </lineage>
</organism>
<evidence type="ECO:0000313" key="1">
    <source>
        <dbReference type="EMBL" id="OQR67225.1"/>
    </source>
</evidence>
<dbReference type="Proteomes" id="UP000192247">
    <property type="component" value="Unassembled WGS sequence"/>
</dbReference>
<accession>A0A1V9X0W9</accession>
<dbReference type="EMBL" id="MNPL01029490">
    <property type="protein sequence ID" value="OQR67225.1"/>
    <property type="molecule type" value="Genomic_DNA"/>
</dbReference>
<name>A0A1V9X0W9_9ACAR</name>
<dbReference type="InParanoid" id="A0A1V9X0W9"/>
<reference evidence="1 2" key="1">
    <citation type="journal article" date="2017" name="Gigascience">
        <title>Draft genome of the honey bee ectoparasitic mite, Tropilaelaps mercedesae, is shaped by the parasitic life history.</title>
        <authorList>
            <person name="Dong X."/>
            <person name="Armstrong S.D."/>
            <person name="Xia D."/>
            <person name="Makepeace B.L."/>
            <person name="Darby A.C."/>
            <person name="Kadowaki T."/>
        </authorList>
    </citation>
    <scope>NUCLEOTIDE SEQUENCE [LARGE SCALE GENOMIC DNA]</scope>
    <source>
        <strain evidence="1">Wuxi-XJTLU</strain>
    </source>
</reference>
<sequence length="70" mass="7799">MTRTTDNFTLGVPQGYAARRLVPVTTTAGRPTDKSSYWARRCNNYPSQSALLPGGERRRISDLSYLFSTA</sequence>
<dbReference type="AlphaFoldDB" id="A0A1V9X0W9"/>